<evidence type="ECO:0000256" key="4">
    <source>
        <dbReference type="ARBA" id="ARBA00023004"/>
    </source>
</evidence>
<comment type="cofactor">
    <cofactor evidence="1">
        <name>[4Fe-4S] cluster</name>
        <dbReference type="ChEBI" id="CHEBI:49883"/>
    </cofactor>
</comment>
<dbReference type="Gene3D" id="3.20.20.70">
    <property type="entry name" value="Aldolase class I"/>
    <property type="match status" value="1"/>
</dbReference>
<keyword evidence="2" id="KW-0949">S-adenosyl-L-methionine</keyword>
<dbReference type="Proteomes" id="UP000185161">
    <property type="component" value="Chromosome"/>
</dbReference>
<dbReference type="InterPro" id="IPR024032">
    <property type="entry name" value="rSAM_paired_HxsC"/>
</dbReference>
<dbReference type="NCBIfam" id="TIGR03977">
    <property type="entry name" value="rSAM_pair_HxsC"/>
    <property type="match status" value="1"/>
</dbReference>
<dbReference type="InterPro" id="IPR013785">
    <property type="entry name" value="Aldolase_TIM"/>
</dbReference>
<keyword evidence="5" id="KW-0411">Iron-sulfur</keyword>
<accession>A0A1L6J7N4</accession>
<dbReference type="InterPro" id="IPR007197">
    <property type="entry name" value="rSAM"/>
</dbReference>
<reference evidence="7" key="1">
    <citation type="submission" date="2016-12" db="EMBL/GenBank/DDBJ databases">
        <title>Whole genome sequencing of Sphingomonas koreensis.</title>
        <authorList>
            <person name="Conlan S."/>
            <person name="Thomas P.J."/>
            <person name="Mullikin J."/>
            <person name="Palmore T.N."/>
            <person name="Frank K.M."/>
            <person name="Segre J.A."/>
        </authorList>
    </citation>
    <scope>NUCLEOTIDE SEQUENCE</scope>
    <source>
        <strain evidence="7">ABOJV</strain>
    </source>
</reference>
<name>A0A1L6J7N4_9SPHN</name>
<dbReference type="InterPro" id="IPR058240">
    <property type="entry name" value="rSAM_sf"/>
</dbReference>
<reference evidence="9" key="2">
    <citation type="submission" date="2016-12" db="EMBL/GenBank/DDBJ databases">
        <title>Whole genome sequencing of Sphingomonas sp. ABOJV.</title>
        <authorList>
            <person name="Conlan S."/>
            <person name="Thomas P.J."/>
            <person name="Mullikin J."/>
            <person name="Palmore T.N."/>
            <person name="Frank K.M."/>
            <person name="Segre J.A."/>
        </authorList>
    </citation>
    <scope>NUCLEOTIDE SEQUENCE [LARGE SCALE GENOMIC DNA]</scope>
    <source>
        <strain evidence="9">ABOJV</strain>
    </source>
</reference>
<evidence type="ECO:0000256" key="5">
    <source>
        <dbReference type="ARBA" id="ARBA00023014"/>
    </source>
</evidence>
<evidence type="ECO:0000313" key="7">
    <source>
        <dbReference type="EMBL" id="APR51918.1"/>
    </source>
</evidence>
<dbReference type="GO" id="GO:0051536">
    <property type="term" value="F:iron-sulfur cluster binding"/>
    <property type="evidence" value="ECO:0007669"/>
    <property type="project" value="UniProtKB-KW"/>
</dbReference>
<dbReference type="Pfam" id="PF04055">
    <property type="entry name" value="Radical_SAM"/>
    <property type="match status" value="1"/>
</dbReference>
<dbReference type="GO" id="GO:0046872">
    <property type="term" value="F:metal ion binding"/>
    <property type="evidence" value="ECO:0007669"/>
    <property type="project" value="UniProtKB-KW"/>
</dbReference>
<dbReference type="KEGG" id="skr:BRX40_05230"/>
<dbReference type="STRING" id="93064.BRX40_05230"/>
<dbReference type="GO" id="GO:0003824">
    <property type="term" value="F:catalytic activity"/>
    <property type="evidence" value="ECO:0007669"/>
    <property type="project" value="InterPro"/>
</dbReference>
<dbReference type="GeneID" id="44131959"/>
<evidence type="ECO:0000256" key="2">
    <source>
        <dbReference type="ARBA" id="ARBA00022691"/>
    </source>
</evidence>
<evidence type="ECO:0000256" key="3">
    <source>
        <dbReference type="ARBA" id="ARBA00022723"/>
    </source>
</evidence>
<dbReference type="EMBL" id="QQWO01000001">
    <property type="protein sequence ID" value="RSV08049.1"/>
    <property type="molecule type" value="Genomic_DNA"/>
</dbReference>
<keyword evidence="3" id="KW-0479">Metal-binding</keyword>
<dbReference type="PANTHER" id="PTHR11228">
    <property type="entry name" value="RADICAL SAM DOMAIN PROTEIN"/>
    <property type="match status" value="1"/>
</dbReference>
<dbReference type="SFLD" id="SFLDG01067">
    <property type="entry name" value="SPASM/twitch_domain_containing"/>
    <property type="match status" value="1"/>
</dbReference>
<evidence type="ECO:0000259" key="6">
    <source>
        <dbReference type="Pfam" id="PF04055"/>
    </source>
</evidence>
<evidence type="ECO:0000313" key="9">
    <source>
        <dbReference type="Proteomes" id="UP000185161"/>
    </source>
</evidence>
<reference evidence="8 10" key="3">
    <citation type="submission" date="2018-07" db="EMBL/GenBank/DDBJ databases">
        <title>Genomic and Epidemiologic Investigation of an Indolent Hospital Outbreak.</title>
        <authorList>
            <person name="Johnson R.C."/>
            <person name="Deming C."/>
            <person name="Conlan S."/>
            <person name="Zellmer C.J."/>
            <person name="Michelin A.V."/>
            <person name="Lee-Lin S."/>
            <person name="Thomas P.J."/>
            <person name="Park M."/>
            <person name="Weingarten R.A."/>
            <person name="Less J."/>
            <person name="Dekker J.P."/>
            <person name="Frank K.M."/>
            <person name="Musser K.A."/>
            <person name="Mcquiston J.R."/>
            <person name="Henderson D.K."/>
            <person name="Lau A.F."/>
            <person name="Palmore T.N."/>
            <person name="Segre J.A."/>
        </authorList>
    </citation>
    <scope>NUCLEOTIDE SEQUENCE [LARGE SCALE GENOMIC DNA]</scope>
    <source>
        <strain evidence="8 10">SK-NIH.Env10_0317</strain>
    </source>
</reference>
<feature type="domain" description="Radical SAM core" evidence="6">
    <location>
        <begin position="89"/>
        <end position="245"/>
    </location>
</feature>
<evidence type="ECO:0000313" key="10">
    <source>
        <dbReference type="Proteomes" id="UP000286681"/>
    </source>
</evidence>
<keyword evidence="4" id="KW-0408">Iron</keyword>
<dbReference type="SFLD" id="SFLDG01103">
    <property type="entry name" value="Uncharacterised_Radical_SAM_Su"/>
    <property type="match status" value="1"/>
</dbReference>
<dbReference type="OrthoDB" id="4501241at2"/>
<sequence>MIPLNLSALAEPQAAFVTRLRRTRSEAGRWDSVWIEGTGDSHVFAGQGGLVALEGADAAALDGDIILVDPARDRAERLLRAGSAHNTLLVTERCDQLCVMCSQPPKKTHDDRFALLEQACLLAEPEAMIGITGGEPTLYKGELLGMIERVLEARPDLGFHVLTNAQHFVEADVERLRKPAFRQVTWGIPLYAAEAGLHDRIVGKPGAFARLMESFAHLVRAGQRIELRTVLIQDNAAALHELARLVSARLRFVSAWSIMQLEHIGFARGRWYSLYVAHGEKFGPVGEAIDIARLHGIHARLFNFPLCSVPEPYRILAAPSISDWKRKYAPGCEGCRAQADCSGFFEWHPEDALGGVTPL</sequence>
<dbReference type="PANTHER" id="PTHR11228:SF34">
    <property type="entry name" value="TUNGSTEN-CONTAINING ALDEHYDE FERREDOXIN OXIDOREDUCTASE COFACTOR MODIFYING PROTEIN"/>
    <property type="match status" value="1"/>
</dbReference>
<dbReference type="CDD" id="cd01335">
    <property type="entry name" value="Radical_SAM"/>
    <property type="match status" value="1"/>
</dbReference>
<gene>
    <name evidence="8" type="primary">hxsC</name>
    <name evidence="7" type="ORF">BRX40_05230</name>
    <name evidence="8" type="ORF">CA257_00780</name>
</gene>
<dbReference type="EMBL" id="CP018820">
    <property type="protein sequence ID" value="APR51918.1"/>
    <property type="molecule type" value="Genomic_DNA"/>
</dbReference>
<keyword evidence="9" id="KW-1185">Reference proteome</keyword>
<dbReference type="InterPro" id="IPR050377">
    <property type="entry name" value="Radical_SAM_PqqE_MftC-like"/>
</dbReference>
<dbReference type="SUPFAM" id="SSF102114">
    <property type="entry name" value="Radical SAM enzymes"/>
    <property type="match status" value="1"/>
</dbReference>
<dbReference type="RefSeq" id="WP_075150895.1">
    <property type="nucleotide sequence ID" value="NZ_CP018820.1"/>
</dbReference>
<protein>
    <submittedName>
        <fullName evidence="7">His-Xaa-Ser system radical SAM maturase HxsC</fullName>
    </submittedName>
</protein>
<dbReference type="AlphaFoldDB" id="A0A1L6J7N4"/>
<proteinExistence type="predicted"/>
<dbReference type="Proteomes" id="UP000286681">
    <property type="component" value="Unassembled WGS sequence"/>
</dbReference>
<evidence type="ECO:0000313" key="8">
    <source>
        <dbReference type="EMBL" id="RSV08049.1"/>
    </source>
</evidence>
<organism evidence="7 9">
    <name type="scientific">Sphingomonas koreensis</name>
    <dbReference type="NCBI Taxonomy" id="93064"/>
    <lineage>
        <taxon>Bacteria</taxon>
        <taxon>Pseudomonadati</taxon>
        <taxon>Pseudomonadota</taxon>
        <taxon>Alphaproteobacteria</taxon>
        <taxon>Sphingomonadales</taxon>
        <taxon>Sphingomonadaceae</taxon>
        <taxon>Sphingomonas</taxon>
    </lineage>
</organism>
<dbReference type="SFLD" id="SFLDS00029">
    <property type="entry name" value="Radical_SAM"/>
    <property type="match status" value="1"/>
</dbReference>
<evidence type="ECO:0000256" key="1">
    <source>
        <dbReference type="ARBA" id="ARBA00001966"/>
    </source>
</evidence>